<dbReference type="OrthoDB" id="9807890at2"/>
<dbReference type="InterPro" id="IPR041780">
    <property type="entry name" value="MPP_PrpE-like"/>
</dbReference>
<dbReference type="InterPro" id="IPR006186">
    <property type="entry name" value="Ser/Thr-sp_prot-phosphatase"/>
</dbReference>
<dbReference type="RefSeq" id="WP_111349012.1">
    <property type="nucleotide sequence ID" value="NZ_QHHQ01000004.1"/>
</dbReference>
<protein>
    <submittedName>
        <fullName evidence="2">Protein phosphatase</fullName>
    </submittedName>
</protein>
<evidence type="ECO:0000259" key="1">
    <source>
        <dbReference type="Pfam" id="PF00149"/>
    </source>
</evidence>
<dbReference type="PANTHER" id="PTHR42850">
    <property type="entry name" value="METALLOPHOSPHOESTERASE"/>
    <property type="match status" value="1"/>
</dbReference>
<dbReference type="PRINTS" id="PR00114">
    <property type="entry name" value="STPHPHTASE"/>
</dbReference>
<comment type="caution">
    <text evidence="2">The sequence shown here is derived from an EMBL/GenBank/DDBJ whole genome shotgun (WGS) entry which is preliminary data.</text>
</comment>
<dbReference type="Pfam" id="PF00149">
    <property type="entry name" value="Metallophos"/>
    <property type="match status" value="1"/>
</dbReference>
<evidence type="ECO:0000313" key="3">
    <source>
        <dbReference type="Proteomes" id="UP000249590"/>
    </source>
</evidence>
<dbReference type="SUPFAM" id="SSF56300">
    <property type="entry name" value="Metallo-dependent phosphatases"/>
    <property type="match status" value="1"/>
</dbReference>
<evidence type="ECO:0000313" key="2">
    <source>
        <dbReference type="EMBL" id="RAI00274.1"/>
    </source>
</evidence>
<dbReference type="Gene3D" id="3.60.21.10">
    <property type="match status" value="1"/>
</dbReference>
<dbReference type="InterPro" id="IPR029052">
    <property type="entry name" value="Metallo-depent_PP-like"/>
</dbReference>
<organism evidence="2 3">
    <name type="scientific">Acuticoccus sediminis</name>
    <dbReference type="NCBI Taxonomy" id="2184697"/>
    <lineage>
        <taxon>Bacteria</taxon>
        <taxon>Pseudomonadati</taxon>
        <taxon>Pseudomonadota</taxon>
        <taxon>Alphaproteobacteria</taxon>
        <taxon>Hyphomicrobiales</taxon>
        <taxon>Amorphaceae</taxon>
        <taxon>Acuticoccus</taxon>
    </lineage>
</organism>
<dbReference type="Proteomes" id="UP000249590">
    <property type="component" value="Unassembled WGS sequence"/>
</dbReference>
<dbReference type="InterPro" id="IPR004843">
    <property type="entry name" value="Calcineurin-like_PHP"/>
</dbReference>
<dbReference type="GO" id="GO:0016791">
    <property type="term" value="F:phosphatase activity"/>
    <property type="evidence" value="ECO:0007669"/>
    <property type="project" value="TreeGrafter"/>
</dbReference>
<dbReference type="EMBL" id="QHHQ01000004">
    <property type="protein sequence ID" value="RAI00274.1"/>
    <property type="molecule type" value="Genomic_DNA"/>
</dbReference>
<dbReference type="AlphaFoldDB" id="A0A8B2NSY7"/>
<gene>
    <name evidence="2" type="ORF">DLJ53_21475</name>
</gene>
<dbReference type="InterPro" id="IPR050126">
    <property type="entry name" value="Ap4A_hydrolase"/>
</dbReference>
<dbReference type="GO" id="GO:0005737">
    <property type="term" value="C:cytoplasm"/>
    <property type="evidence" value="ECO:0007669"/>
    <property type="project" value="TreeGrafter"/>
</dbReference>
<sequence>MARRRAEAGAARPPVDRRDDAGPFDIIGDIHGCFDELVSLLKTLGYEVDPLPPGEGLGAARHPDGRRVIFVGDLTDRGPRNVDVLRLAMGMVASGTALAVCGNHDDKLRRYLAGNPVVLNQGLDLTAAELERTSQTFRDAALRLIEGMADYLWLDGGALMVVHAGLREEMFGTTSGEVRRFALYGDVTGEVDENGMPVRGDWARDYRGEATIVYGHTPMTRVRSVNRAICIDTGCVFGNALSAITWPEMRVMSVPAAERYRVARRPLEVPDTAEILPAETA</sequence>
<proteinExistence type="predicted"/>
<reference evidence="2 3" key="1">
    <citation type="submission" date="2018-05" db="EMBL/GenBank/DDBJ databases">
        <title>Acuticoccus sediminis sp. nov., isolated from deep-sea sediment of Indian Ocean.</title>
        <authorList>
            <person name="Liu X."/>
            <person name="Lai Q."/>
            <person name="Du Y."/>
            <person name="Sun F."/>
            <person name="Zhang X."/>
            <person name="Wang S."/>
            <person name="Shao Z."/>
        </authorList>
    </citation>
    <scope>NUCLEOTIDE SEQUENCE [LARGE SCALE GENOMIC DNA]</scope>
    <source>
        <strain evidence="2 3">PTG4-2</strain>
    </source>
</reference>
<name>A0A8B2NSY7_9HYPH</name>
<keyword evidence="3" id="KW-1185">Reference proteome</keyword>
<dbReference type="PANTHER" id="PTHR42850:SF7">
    <property type="entry name" value="BIS(5'-NUCLEOSYL)-TETRAPHOSPHATASE PRPE [ASYMMETRICAL]"/>
    <property type="match status" value="1"/>
</dbReference>
<accession>A0A8B2NSY7</accession>
<feature type="domain" description="Calcineurin-like phosphoesterase" evidence="1">
    <location>
        <begin position="23"/>
        <end position="220"/>
    </location>
</feature>
<dbReference type="CDD" id="cd07423">
    <property type="entry name" value="MPP_Prp_like"/>
    <property type="match status" value="1"/>
</dbReference>